<organism evidence="3 4">
    <name type="scientific">Rhizophagus irregularis</name>
    <dbReference type="NCBI Taxonomy" id="588596"/>
    <lineage>
        <taxon>Eukaryota</taxon>
        <taxon>Fungi</taxon>
        <taxon>Fungi incertae sedis</taxon>
        <taxon>Mucoromycota</taxon>
        <taxon>Glomeromycotina</taxon>
        <taxon>Glomeromycetes</taxon>
        <taxon>Glomerales</taxon>
        <taxon>Glomeraceae</taxon>
        <taxon>Rhizophagus</taxon>
    </lineage>
</organism>
<comment type="caution">
    <text evidence="3">The sequence shown here is derived from an EMBL/GenBank/DDBJ whole genome shotgun (WGS) entry which is preliminary data.</text>
</comment>
<dbReference type="VEuPathDB" id="FungiDB:RhiirFUN_018918"/>
<dbReference type="EMBL" id="LLXJ01001900">
    <property type="protein sequence ID" value="PKC00338.1"/>
    <property type="molecule type" value="Genomic_DNA"/>
</dbReference>
<dbReference type="InterPro" id="IPR054586">
    <property type="entry name" value="MACPF_1_fungal"/>
</dbReference>
<reference evidence="3 4" key="2">
    <citation type="submission" date="2017-09" db="EMBL/GenBank/DDBJ databases">
        <title>Extensive intraspecific genome diversity in a model arbuscular mycorrhizal fungus.</title>
        <authorList>
            <person name="Chen E.C."/>
            <person name="Morin E."/>
            <person name="Beaudet D."/>
            <person name="Noel J."/>
            <person name="Ndikumana S."/>
            <person name="Charron P."/>
            <person name="St-Onge C."/>
            <person name="Giorgi J."/>
            <person name="Grigoriev I.V."/>
            <person name="Roux C."/>
            <person name="Martin F.M."/>
            <person name="Corradi N."/>
        </authorList>
    </citation>
    <scope>NUCLEOTIDE SEQUENCE [LARGE SCALE GENOMIC DNA]</scope>
    <source>
        <strain evidence="3 4">A5</strain>
    </source>
</reference>
<dbReference type="VEuPathDB" id="FungiDB:RhiirA1_394286"/>
<dbReference type="InterPro" id="IPR055854">
    <property type="entry name" value="DUF7431"/>
</dbReference>
<name>A0A2N0P0I9_9GLOM</name>
<sequence>MGLLDWLAEVDVNVQIGESPSKCTLVPKLRSNDNLSNIRKILKEKTVMDDTLLFARNENNMFVEILKGDEVNITLNEIISDKFLYLTKSLEPDWRFLNKKHKLDFGRIVALDEFKIAKQRAFELKSCEMEKFGVNGYQVGHIKYSSSEDKMVKTKLFLTADADVQGFVKLGVSFGRSKNEKAKLEINSTCEFIEHNKISLELNKLEPTTKFKEEVEKAIESKNPKRFREITEKFGQFISTEVNLGGRAYFKESKNFEENSKENSNKAAMSAGAGTSKIKVENTSTYSKENSNNFEHGYFKLLGGEPNCAKKFKEFNEEAWAQSLNDFRYWDCVKYKNPISIFQLLPDDLCERIYLSVGKKILYSKTEDFDFISGKPGIFELRNIPQYISKLLQDKKAKCNIFATFIDTEETKKVILNWRIQYPSDENEHPRIIIHCIKGPKKHKYKLKVNWMIIGYDINFNFILSDLNIQLEVLEDQFEALTSIPSKDNKKILDFKHDSDILCFGIPVLNKFSFSNNSLVIGHHFFKVREAQEKNKIGRYTFSYSLNDNNYVNLPSFTFYTLIISNFPTSNAYGTLPFKCNNKVEKLLNSALKQHNSLKATELNSLKSNCTPLMPKYISLFSTGENNCGPILLKQKLKEIKAKHFKSCEKEDCICRKNDLECVFFDPNQGNIVKELNYNGIHV</sequence>
<protein>
    <recommendedName>
        <fullName evidence="5">MACPF domain-containing protein</fullName>
    </recommendedName>
</protein>
<gene>
    <name evidence="3" type="ORF">RhiirA5_382525</name>
</gene>
<dbReference type="Pfam" id="PF22693">
    <property type="entry name" value="MACPF_1"/>
    <property type="match status" value="1"/>
</dbReference>
<dbReference type="AlphaFoldDB" id="A0A2N0P0I9"/>
<evidence type="ECO:0008006" key="5">
    <source>
        <dbReference type="Google" id="ProtNLM"/>
    </source>
</evidence>
<feature type="domain" description="MACPF-like" evidence="1">
    <location>
        <begin position="187"/>
        <end position="353"/>
    </location>
</feature>
<evidence type="ECO:0000313" key="4">
    <source>
        <dbReference type="Proteomes" id="UP000232722"/>
    </source>
</evidence>
<proteinExistence type="predicted"/>
<reference evidence="3 4" key="1">
    <citation type="submission" date="2016-04" db="EMBL/GenBank/DDBJ databases">
        <title>Genome analyses suggest a sexual origin of heterokaryosis in a supposedly ancient asexual fungus.</title>
        <authorList>
            <person name="Ropars J."/>
            <person name="Sedzielewska K."/>
            <person name="Noel J."/>
            <person name="Charron P."/>
            <person name="Farinelli L."/>
            <person name="Marton T."/>
            <person name="Kruger M."/>
            <person name="Pelin A."/>
            <person name="Brachmann A."/>
            <person name="Corradi N."/>
        </authorList>
    </citation>
    <scope>NUCLEOTIDE SEQUENCE [LARGE SCALE GENOMIC DNA]</scope>
    <source>
        <strain evidence="3 4">A5</strain>
    </source>
</reference>
<evidence type="ECO:0000313" key="3">
    <source>
        <dbReference type="EMBL" id="PKC00338.1"/>
    </source>
</evidence>
<dbReference type="VEuPathDB" id="FungiDB:FUN_000406"/>
<dbReference type="Proteomes" id="UP000232722">
    <property type="component" value="Unassembled WGS sequence"/>
</dbReference>
<dbReference type="Pfam" id="PF24209">
    <property type="entry name" value="DUF7431"/>
    <property type="match status" value="1"/>
</dbReference>
<evidence type="ECO:0000259" key="1">
    <source>
        <dbReference type="Pfam" id="PF22693"/>
    </source>
</evidence>
<feature type="domain" description="DUF7431" evidence="2">
    <location>
        <begin position="361"/>
        <end position="653"/>
    </location>
</feature>
<evidence type="ECO:0000259" key="2">
    <source>
        <dbReference type="Pfam" id="PF24209"/>
    </source>
</evidence>
<accession>A0A2N0P0I9</accession>